<dbReference type="GO" id="GO:0005730">
    <property type="term" value="C:nucleolus"/>
    <property type="evidence" value="ECO:0007669"/>
    <property type="project" value="TreeGrafter"/>
</dbReference>
<reference evidence="7" key="1">
    <citation type="journal article" date="2020" name="Stud. Mycol.">
        <title>101 Dothideomycetes genomes: a test case for predicting lifestyles and emergence of pathogens.</title>
        <authorList>
            <person name="Haridas S."/>
            <person name="Albert R."/>
            <person name="Binder M."/>
            <person name="Bloem J."/>
            <person name="Labutti K."/>
            <person name="Salamov A."/>
            <person name="Andreopoulos B."/>
            <person name="Baker S."/>
            <person name="Barry K."/>
            <person name="Bills G."/>
            <person name="Bluhm B."/>
            <person name="Cannon C."/>
            <person name="Castanera R."/>
            <person name="Culley D."/>
            <person name="Daum C."/>
            <person name="Ezra D."/>
            <person name="Gonzalez J."/>
            <person name="Henrissat B."/>
            <person name="Kuo A."/>
            <person name="Liang C."/>
            <person name="Lipzen A."/>
            <person name="Lutzoni F."/>
            <person name="Magnuson J."/>
            <person name="Mondo S."/>
            <person name="Nolan M."/>
            <person name="Ohm R."/>
            <person name="Pangilinan J."/>
            <person name="Park H.-J."/>
            <person name="Ramirez L."/>
            <person name="Alfaro M."/>
            <person name="Sun H."/>
            <person name="Tritt A."/>
            <person name="Yoshinaga Y."/>
            <person name="Zwiers L.-H."/>
            <person name="Turgeon B."/>
            <person name="Goodwin S."/>
            <person name="Spatafora J."/>
            <person name="Crous P."/>
            <person name="Grigoriev I."/>
        </authorList>
    </citation>
    <scope>NUCLEOTIDE SEQUENCE</scope>
    <source>
        <strain evidence="7">CBS 115976</strain>
    </source>
</reference>
<dbReference type="SUPFAM" id="SSF48371">
    <property type="entry name" value="ARM repeat"/>
    <property type="match status" value="1"/>
</dbReference>
<dbReference type="SMART" id="SM00025">
    <property type="entry name" value="Pumilio"/>
    <property type="match status" value="5"/>
</dbReference>
<evidence type="ECO:0000313" key="8">
    <source>
        <dbReference type="Proteomes" id="UP000799302"/>
    </source>
</evidence>
<dbReference type="OrthoDB" id="497380at2759"/>
<dbReference type="PANTHER" id="PTHR13389">
    <property type="entry name" value="PUMILIO HOMOLOG 3"/>
    <property type="match status" value="1"/>
</dbReference>
<dbReference type="Gene3D" id="1.25.10.10">
    <property type="entry name" value="Leucine-rich Repeat Variant"/>
    <property type="match status" value="1"/>
</dbReference>
<evidence type="ECO:0000256" key="1">
    <source>
        <dbReference type="ARBA" id="ARBA00022737"/>
    </source>
</evidence>
<gene>
    <name evidence="7" type="ORF">BT63DRAFT_433689</name>
</gene>
<dbReference type="InterPro" id="IPR033133">
    <property type="entry name" value="PUM-HD"/>
</dbReference>
<keyword evidence="2" id="KW-0694">RNA-binding</keyword>
<keyword evidence="8" id="KW-1185">Reference proteome</keyword>
<dbReference type="InterPro" id="IPR040059">
    <property type="entry name" value="PUM3"/>
</dbReference>
<dbReference type="InterPro" id="IPR012959">
    <property type="entry name" value="CPL_dom"/>
</dbReference>
<feature type="compositionally biased region" description="Polar residues" evidence="5">
    <location>
        <begin position="10"/>
        <end position="19"/>
    </location>
</feature>
<dbReference type="GO" id="GO:0003729">
    <property type="term" value="F:mRNA binding"/>
    <property type="evidence" value="ECO:0007669"/>
    <property type="project" value="TreeGrafter"/>
</dbReference>
<feature type="compositionally biased region" description="Acidic residues" evidence="5">
    <location>
        <begin position="48"/>
        <end position="60"/>
    </location>
</feature>
<evidence type="ECO:0000313" key="7">
    <source>
        <dbReference type="EMBL" id="KAF2668104.1"/>
    </source>
</evidence>
<dbReference type="GO" id="GO:0006417">
    <property type="term" value="P:regulation of translation"/>
    <property type="evidence" value="ECO:0007669"/>
    <property type="project" value="TreeGrafter"/>
</dbReference>
<sequence>MALPEKRKSQSFAPASKNQNFKKQKTANPAPKKTFTPSTAPLRKDISDDTSDFEGFDDEQDKAIPVQSHKKREDAPANGQDDPNKSRESHKKQKEQAAARKAAKPNADEIARAKKLWERLRLKSHVQKDERQKLLTELFEIITGRVHDFVFKHDSVRIIQCAVKYSTIARKKEIARELKGTYIELAKSKYAKFLLAKIITEGDNETKAMIIPEFYGHIRRLINDPEASWILDDMYRSVASKSQKAIMLREFYGPEFAVFKSAEPTKVSADLSTILKASPEKRTPILQYLHERINQLVQKKMTGFTILHDAMLEYFLNISPESEDFTAFLNLVIGDNNEEEADLLKNLAFTSSGSQVVCYALAYGNAKQRRQILKAYKDVYEMLAFDKHGHQVLLTAFEVLDDTREIKVRVYNELVLLTKTATADDQDHKIINLATNQIGRASLLYPFMGPSGRLLYPDVANFMKKIQDIRSTTSKKDESVRRSELVEQLSPLCMHTIETRPDDLINRFGCPFISEIFIAGLGDKAAACKAIADLCQGDLSEESHISHSPFAAKTLKLLIQGGPYDTKAEKVIPLDPPLHFADTLLDVIEPQLSSWVTGDGIFVVLALLEAQWKDEKRVSVVKKSVKASASELKKIMKEGESLDKDAKGEEQTQKRKKATAAKHLLEAI</sequence>
<dbReference type="InterPro" id="IPR016024">
    <property type="entry name" value="ARM-type_fold"/>
</dbReference>
<organism evidence="7 8">
    <name type="scientific">Microthyrium microscopicum</name>
    <dbReference type="NCBI Taxonomy" id="703497"/>
    <lineage>
        <taxon>Eukaryota</taxon>
        <taxon>Fungi</taxon>
        <taxon>Dikarya</taxon>
        <taxon>Ascomycota</taxon>
        <taxon>Pezizomycotina</taxon>
        <taxon>Dothideomycetes</taxon>
        <taxon>Dothideomycetes incertae sedis</taxon>
        <taxon>Microthyriales</taxon>
        <taxon>Microthyriaceae</taxon>
        <taxon>Microthyrium</taxon>
    </lineage>
</organism>
<evidence type="ECO:0000256" key="4">
    <source>
        <dbReference type="PROSITE-ProRule" id="PRU00317"/>
    </source>
</evidence>
<accession>A0A6A6UB13</accession>
<evidence type="ECO:0000256" key="3">
    <source>
        <dbReference type="ARBA" id="ARBA00024893"/>
    </source>
</evidence>
<feature type="repeat" description="Pumilio" evidence="4">
    <location>
        <begin position="177"/>
        <end position="212"/>
    </location>
</feature>
<feature type="domain" description="PUM-HD" evidence="6">
    <location>
        <begin position="76"/>
        <end position="438"/>
    </location>
</feature>
<dbReference type="Pfam" id="PF08144">
    <property type="entry name" value="CPL"/>
    <property type="match status" value="1"/>
</dbReference>
<feature type="region of interest" description="Disordered" evidence="5">
    <location>
        <begin position="1"/>
        <end position="108"/>
    </location>
</feature>
<dbReference type="AlphaFoldDB" id="A0A6A6UB13"/>
<dbReference type="EMBL" id="MU004237">
    <property type="protein sequence ID" value="KAF2668104.1"/>
    <property type="molecule type" value="Genomic_DNA"/>
</dbReference>
<evidence type="ECO:0000256" key="2">
    <source>
        <dbReference type="ARBA" id="ARBA00022884"/>
    </source>
</evidence>
<dbReference type="PANTHER" id="PTHR13389:SF0">
    <property type="entry name" value="PUMILIO HOMOLOG 3"/>
    <property type="match status" value="1"/>
</dbReference>
<dbReference type="PROSITE" id="PS50303">
    <property type="entry name" value="PUM_HD"/>
    <property type="match status" value="1"/>
</dbReference>
<protein>
    <submittedName>
        <fullName evidence="7">ARM repeat-containing protein</fullName>
    </submittedName>
</protein>
<name>A0A6A6UB13_9PEZI</name>
<proteinExistence type="predicted"/>
<keyword evidence="1" id="KW-0677">Repeat</keyword>
<evidence type="ECO:0000259" key="6">
    <source>
        <dbReference type="PROSITE" id="PS50303"/>
    </source>
</evidence>
<dbReference type="InterPro" id="IPR001313">
    <property type="entry name" value="Pumilio_RNA-bd_rpt"/>
</dbReference>
<dbReference type="PROSITE" id="PS50302">
    <property type="entry name" value="PUM"/>
    <property type="match status" value="1"/>
</dbReference>
<dbReference type="InterPro" id="IPR011989">
    <property type="entry name" value="ARM-like"/>
</dbReference>
<dbReference type="Proteomes" id="UP000799302">
    <property type="component" value="Unassembled WGS sequence"/>
</dbReference>
<evidence type="ECO:0000256" key="5">
    <source>
        <dbReference type="SAM" id="MobiDB-lite"/>
    </source>
</evidence>
<comment type="function">
    <text evidence="3">RNA-binding nucleolar protein required for pre-rRNA processing. Involved in production of 18S rRNA and assembly of small ribosomal subunit.</text>
</comment>